<feature type="compositionally biased region" description="Polar residues" evidence="4">
    <location>
        <begin position="578"/>
        <end position="593"/>
    </location>
</feature>
<dbReference type="Proteomes" id="UP000283509">
    <property type="component" value="Unassembled WGS sequence"/>
</dbReference>
<dbReference type="OrthoDB" id="10000687at2759"/>
<dbReference type="STRING" id="6689.A0A423TJZ6"/>
<protein>
    <submittedName>
        <fullName evidence="5">Tumor protein D54</fullName>
    </submittedName>
</protein>
<keyword evidence="2 3" id="KW-0175">Coiled coil</keyword>
<evidence type="ECO:0000313" key="6">
    <source>
        <dbReference type="Proteomes" id="UP000283509"/>
    </source>
</evidence>
<accession>A0A423TJZ6</accession>
<feature type="compositionally biased region" description="Low complexity" evidence="4">
    <location>
        <begin position="146"/>
        <end position="159"/>
    </location>
</feature>
<name>A0A423TJZ6_PENVA</name>
<dbReference type="EMBL" id="QCYY01001609">
    <property type="protein sequence ID" value="ROT76792.1"/>
    <property type="molecule type" value="Genomic_DNA"/>
</dbReference>
<reference evidence="5 6" key="2">
    <citation type="submission" date="2019-01" db="EMBL/GenBank/DDBJ databases">
        <title>The decoding of complex shrimp genome reveals the adaptation for benthos swimmer, frequently molting mechanism and breeding impact on genome.</title>
        <authorList>
            <person name="Sun Y."/>
            <person name="Gao Y."/>
            <person name="Yu Y."/>
        </authorList>
    </citation>
    <scope>NUCLEOTIDE SEQUENCE [LARGE SCALE GENOMIC DNA]</scope>
    <source>
        <tissue evidence="5">Muscle</tissue>
    </source>
</reference>
<gene>
    <name evidence="5" type="ORF">C7M84_004607</name>
</gene>
<keyword evidence="6" id="KW-1185">Reference proteome</keyword>
<feature type="region of interest" description="Disordered" evidence="4">
    <location>
        <begin position="146"/>
        <end position="192"/>
    </location>
</feature>
<comment type="similarity">
    <text evidence="1">Belongs to the TPD52 family.</text>
</comment>
<evidence type="ECO:0000256" key="1">
    <source>
        <dbReference type="ARBA" id="ARBA00005702"/>
    </source>
</evidence>
<dbReference type="InterPro" id="IPR007327">
    <property type="entry name" value="TPD52"/>
</dbReference>
<dbReference type="PANTHER" id="PTHR19307:SF14">
    <property type="entry name" value="TUMOR PROTEIN D52"/>
    <property type="match status" value="1"/>
</dbReference>
<dbReference type="AlphaFoldDB" id="A0A423TJZ6"/>
<feature type="region of interest" description="Disordered" evidence="4">
    <location>
        <begin position="541"/>
        <end position="593"/>
    </location>
</feature>
<evidence type="ECO:0000256" key="3">
    <source>
        <dbReference type="SAM" id="Coils"/>
    </source>
</evidence>
<evidence type="ECO:0000256" key="2">
    <source>
        <dbReference type="ARBA" id="ARBA00023054"/>
    </source>
</evidence>
<feature type="coiled-coil region" evidence="3">
    <location>
        <begin position="106"/>
        <end position="133"/>
    </location>
</feature>
<feature type="region of interest" description="Disordered" evidence="4">
    <location>
        <begin position="332"/>
        <end position="378"/>
    </location>
</feature>
<comment type="caution">
    <text evidence="5">The sequence shown here is derived from an EMBL/GenBank/DDBJ whole genome shotgun (WGS) entry which is preliminary data.</text>
</comment>
<proteinExistence type="inferred from homology"/>
<evidence type="ECO:0000256" key="4">
    <source>
        <dbReference type="SAM" id="MobiDB-lite"/>
    </source>
</evidence>
<dbReference type="Pfam" id="PF04201">
    <property type="entry name" value="TPD52"/>
    <property type="match status" value="1"/>
</dbReference>
<feature type="region of interest" description="Disordered" evidence="4">
    <location>
        <begin position="1"/>
        <end position="35"/>
    </location>
</feature>
<sequence>MMAHSPEDIQNNNFQVEPGPPELPPAVTASYDPANANVPQSSATLLAQLVARNNDNLSDEAALSSLGSITYNDEYLEDPLPDLTFDNLRVPLDYGDPSLGYVFVNRLDSESRLDNAEALLQQLQDLGVRVNEDYLTLDLELTTSRSASVSSVSDTASVSDEQEMRPSGDGGGVRHRSPAHAPSARQRSQPNCERLTRLSEDGEEDVFLDIENLDLEVAEAEILPSGGVKVTYENYKKEYRSRISPQHNFLRYLELVHDGAPEKAMRDPEPSDLGASPRDLEDRYKRALSALHRRFSDKFPDIKVRRLSSLPSKYALKLRKFLEISVDHALEPGEATPSREGLGHTLEPGVASRPDTWPSSGTAEEVTYDSVTPDSGVHENFNALSAEEQEKQPEEVTYDSVTPDSGVHENFNALSAEEQEKQQEEIQTLRQVLGSKVKHAQDLKRRLGITVWREFTEDFNNSMKSVRESQTVQKANEVITEFHEAVAAAPLYQKTAGAMSAVGEKTSSLFGGIGAKFGQLKETPTFKSFEERVGGVYSAARTRMGGSGSNSTQDFEEALKEAEGEKAALDAANGGTVPASTTPGTDVSQPAAS</sequence>
<dbReference type="GO" id="GO:0005737">
    <property type="term" value="C:cytoplasm"/>
    <property type="evidence" value="ECO:0007669"/>
    <property type="project" value="TreeGrafter"/>
</dbReference>
<dbReference type="PANTHER" id="PTHR19307">
    <property type="entry name" value="TUMOR PROTEIN D52"/>
    <property type="match status" value="1"/>
</dbReference>
<organism evidence="5 6">
    <name type="scientific">Penaeus vannamei</name>
    <name type="common">Whiteleg shrimp</name>
    <name type="synonym">Litopenaeus vannamei</name>
    <dbReference type="NCBI Taxonomy" id="6689"/>
    <lineage>
        <taxon>Eukaryota</taxon>
        <taxon>Metazoa</taxon>
        <taxon>Ecdysozoa</taxon>
        <taxon>Arthropoda</taxon>
        <taxon>Crustacea</taxon>
        <taxon>Multicrustacea</taxon>
        <taxon>Malacostraca</taxon>
        <taxon>Eumalacostraca</taxon>
        <taxon>Eucarida</taxon>
        <taxon>Decapoda</taxon>
        <taxon>Dendrobranchiata</taxon>
        <taxon>Penaeoidea</taxon>
        <taxon>Penaeidae</taxon>
        <taxon>Penaeus</taxon>
    </lineage>
</organism>
<evidence type="ECO:0000313" key="5">
    <source>
        <dbReference type="EMBL" id="ROT76792.1"/>
    </source>
</evidence>
<feature type="compositionally biased region" description="Basic and acidic residues" evidence="4">
    <location>
        <begin position="557"/>
        <end position="568"/>
    </location>
</feature>
<reference evidence="5 6" key="1">
    <citation type="submission" date="2018-04" db="EMBL/GenBank/DDBJ databases">
        <authorList>
            <person name="Zhang X."/>
            <person name="Yuan J."/>
            <person name="Li F."/>
            <person name="Xiang J."/>
        </authorList>
    </citation>
    <scope>NUCLEOTIDE SEQUENCE [LARGE SCALE GENOMIC DNA]</scope>
    <source>
        <tissue evidence="5">Muscle</tissue>
    </source>
</reference>